<dbReference type="InterPro" id="IPR014016">
    <property type="entry name" value="UvrD-like_ATP-bd"/>
</dbReference>
<dbReference type="PANTHER" id="PTHR11070:SF2">
    <property type="entry name" value="ATP-DEPENDENT DNA HELICASE SRS2"/>
    <property type="match status" value="1"/>
</dbReference>
<keyword evidence="2 10" id="KW-0378">Hydrolase</keyword>
<evidence type="ECO:0000313" key="12">
    <source>
        <dbReference type="EMBL" id="ODA34011.1"/>
    </source>
</evidence>
<dbReference type="PROSITE" id="PS51198">
    <property type="entry name" value="UVRD_HELICASE_ATP_BIND"/>
    <property type="match status" value="1"/>
</dbReference>
<dbReference type="SUPFAM" id="SSF52540">
    <property type="entry name" value="P-loop containing nucleoside triphosphate hydrolases"/>
    <property type="match status" value="1"/>
</dbReference>
<dbReference type="AlphaFoldDB" id="A0A1C3ELA3"/>
<dbReference type="OrthoDB" id="5298826at2"/>
<evidence type="ECO:0000256" key="2">
    <source>
        <dbReference type="ARBA" id="ARBA00022801"/>
    </source>
</evidence>
<keyword evidence="5" id="KW-0413">Isomerase</keyword>
<dbReference type="PANTHER" id="PTHR11070">
    <property type="entry name" value="UVRD / RECB / PCRA DNA HELICASE FAMILY MEMBER"/>
    <property type="match status" value="1"/>
</dbReference>
<dbReference type="InterPro" id="IPR014017">
    <property type="entry name" value="DNA_helicase_UvrD-like_C"/>
</dbReference>
<evidence type="ECO:0000256" key="7">
    <source>
        <dbReference type="ARBA" id="ARBA00034808"/>
    </source>
</evidence>
<comment type="catalytic activity">
    <reaction evidence="6">
        <text>Couples ATP hydrolysis with the unwinding of duplex DNA by translocating in the 3'-5' direction.</text>
        <dbReference type="EC" id="5.6.2.4"/>
    </reaction>
</comment>
<protein>
    <recommendedName>
        <fullName evidence="7">DNA 3'-5' helicase</fullName>
        <ecNumber evidence="7">5.6.2.4</ecNumber>
    </recommendedName>
    <alternativeName>
        <fullName evidence="8">DNA 3'-5' helicase II</fullName>
    </alternativeName>
</protein>
<dbReference type="GO" id="GO:0016887">
    <property type="term" value="F:ATP hydrolysis activity"/>
    <property type="evidence" value="ECO:0007669"/>
    <property type="project" value="RHEA"/>
</dbReference>
<keyword evidence="1 10" id="KW-0547">Nucleotide-binding</keyword>
<dbReference type="Proteomes" id="UP000094936">
    <property type="component" value="Unassembled WGS sequence"/>
</dbReference>
<proteinExistence type="predicted"/>
<evidence type="ECO:0000313" key="13">
    <source>
        <dbReference type="Proteomes" id="UP000094936"/>
    </source>
</evidence>
<dbReference type="GO" id="GO:0000725">
    <property type="term" value="P:recombinational repair"/>
    <property type="evidence" value="ECO:0007669"/>
    <property type="project" value="TreeGrafter"/>
</dbReference>
<dbReference type="Pfam" id="PF13361">
    <property type="entry name" value="UvrD_C"/>
    <property type="match status" value="1"/>
</dbReference>
<dbReference type="EMBL" id="LYBM01000011">
    <property type="protein sequence ID" value="ODA34011.1"/>
    <property type="molecule type" value="Genomic_DNA"/>
</dbReference>
<organism evidence="12 13">
    <name type="scientific">Veronia pacifica</name>
    <dbReference type="NCBI Taxonomy" id="1080227"/>
    <lineage>
        <taxon>Bacteria</taxon>
        <taxon>Pseudomonadati</taxon>
        <taxon>Pseudomonadota</taxon>
        <taxon>Gammaproteobacteria</taxon>
        <taxon>Vibrionales</taxon>
        <taxon>Vibrionaceae</taxon>
        <taxon>Veronia</taxon>
    </lineage>
</organism>
<feature type="domain" description="UvrD-like helicase ATP-binding" evidence="11">
    <location>
        <begin position="164"/>
        <end position="674"/>
    </location>
</feature>
<dbReference type="RefSeq" id="WP_068901065.1">
    <property type="nucleotide sequence ID" value="NZ_JBHUIF010000013.1"/>
</dbReference>
<dbReference type="Pfam" id="PF00580">
    <property type="entry name" value="UvrD-helicase"/>
    <property type="match status" value="1"/>
</dbReference>
<evidence type="ECO:0000256" key="6">
    <source>
        <dbReference type="ARBA" id="ARBA00034617"/>
    </source>
</evidence>
<dbReference type="STRING" id="1080227.A8L45_08165"/>
<reference evidence="12 13" key="1">
    <citation type="submission" date="2016-05" db="EMBL/GenBank/DDBJ databases">
        <title>Genomic Taxonomy of the Vibrionaceae.</title>
        <authorList>
            <person name="Gomez-Gil B."/>
            <person name="Enciso-Ibarra J."/>
        </authorList>
    </citation>
    <scope>NUCLEOTIDE SEQUENCE [LARGE SCALE GENOMIC DNA]</scope>
    <source>
        <strain evidence="12 13">CAIM 1920</strain>
    </source>
</reference>
<dbReference type="Gene3D" id="3.40.50.300">
    <property type="entry name" value="P-loop containing nucleotide triphosphate hydrolases"/>
    <property type="match status" value="3"/>
</dbReference>
<keyword evidence="13" id="KW-1185">Reference proteome</keyword>
<evidence type="ECO:0000259" key="11">
    <source>
        <dbReference type="PROSITE" id="PS51198"/>
    </source>
</evidence>
<evidence type="ECO:0000256" key="10">
    <source>
        <dbReference type="PROSITE-ProRule" id="PRU00560"/>
    </source>
</evidence>
<comment type="catalytic activity">
    <reaction evidence="9">
        <text>ATP + H2O = ADP + phosphate + H(+)</text>
        <dbReference type="Rhea" id="RHEA:13065"/>
        <dbReference type="ChEBI" id="CHEBI:15377"/>
        <dbReference type="ChEBI" id="CHEBI:15378"/>
        <dbReference type="ChEBI" id="CHEBI:30616"/>
        <dbReference type="ChEBI" id="CHEBI:43474"/>
        <dbReference type="ChEBI" id="CHEBI:456216"/>
        <dbReference type="EC" id="5.6.2.4"/>
    </reaction>
</comment>
<name>A0A1C3ELA3_9GAMM</name>
<accession>A0A1C3ELA3</accession>
<feature type="binding site" evidence="10">
    <location>
        <begin position="185"/>
        <end position="192"/>
    </location>
    <ligand>
        <name>ATP</name>
        <dbReference type="ChEBI" id="CHEBI:30616"/>
    </ligand>
</feature>
<comment type="caution">
    <text evidence="12">The sequence shown here is derived from an EMBL/GenBank/DDBJ whole genome shotgun (WGS) entry which is preliminary data.</text>
</comment>
<keyword evidence="3 10" id="KW-0347">Helicase</keyword>
<evidence type="ECO:0000256" key="3">
    <source>
        <dbReference type="ARBA" id="ARBA00022806"/>
    </source>
</evidence>
<dbReference type="GO" id="GO:0003677">
    <property type="term" value="F:DNA binding"/>
    <property type="evidence" value="ECO:0007669"/>
    <property type="project" value="InterPro"/>
</dbReference>
<keyword evidence="4 10" id="KW-0067">ATP-binding</keyword>
<evidence type="ECO:0000256" key="5">
    <source>
        <dbReference type="ARBA" id="ARBA00023235"/>
    </source>
</evidence>
<sequence>MGEKLPTDKKLSWFDEVLSFLGLVTKDRFDNLNSFYKITKSEFSKALDKENYRYSELNRSLTLREKIYKIDINQKNDVIFKQDTELSHLNESMEDLLLAGRKYGLDLERIVAKMKRNTQGLPVVHPHLLEDSLSIQETIEEFKEKVNEINRSEQAKPSMEQNLVRYSSQQEEMIFCNNRSLRVLAGAGSGKSTSLILRMIFLHKYLSVPLENITVLTFTRESRWDFIDKFLERCSQFEITIDYAKAKSIIRTFHSIAYDINKNSDGKDLLSDCKIKDENGDDIDNVHTTVSNYNSPNEKLTSFKVKTFKYLYSQDKEFKDEVNLLYIASLIQNCSKYKDYNYGEYDILKLEEEVTEECLNLWLRKNKNISVLLRKYNNAGSIPIGNGRLNYHLSLDNLKCKVFLGAFAADFGDYRCLSDKKLFMKSAYGSRVKFIARKASANYLIVTNINELNELILLNEQTEVKYKNSSDEFPSFFYLCEGDIPLKQDDRNNFISQINGLIDFCYSIGTPLGHMSEDELTEIYPDRKRPNKNDKRFVWVAWRYHRELLKELMDQDFTTFDEIFYDLANENDLFSRGINSHSIHKLNHLLIDEFQDISPNIIKFIRNIKRQLTAECHYDNCGYPNSSITCVGDDYQSIYGWRGSSASFIIDFEKYFTIDNDLATVLLEDNYRSVDSILQSSQRVVDKIKIKTGKKYFAKASAPSGLKTGAKYYRPVKVSKYQYSIDYDRAYTLLISEIERFQATAENPILVLYRGGNDINHHEGSNWNKLLKKENVKVLTIHQSKGLEADCVFVLGDIKRPISHPVREGLYEVSDEMDGSYRQMLHDEALRLGYVGITRARYQLHWFFSTDDSTKNCISYLLSPDVSPQKVPSSVI</sequence>
<evidence type="ECO:0000256" key="4">
    <source>
        <dbReference type="ARBA" id="ARBA00022840"/>
    </source>
</evidence>
<evidence type="ECO:0000256" key="8">
    <source>
        <dbReference type="ARBA" id="ARBA00034923"/>
    </source>
</evidence>
<gene>
    <name evidence="12" type="ORF">A8L45_08165</name>
</gene>
<dbReference type="GO" id="GO:0005524">
    <property type="term" value="F:ATP binding"/>
    <property type="evidence" value="ECO:0007669"/>
    <property type="project" value="UniProtKB-UniRule"/>
</dbReference>
<dbReference type="EC" id="5.6.2.4" evidence="7"/>
<dbReference type="GO" id="GO:0043138">
    <property type="term" value="F:3'-5' DNA helicase activity"/>
    <property type="evidence" value="ECO:0007669"/>
    <property type="project" value="UniProtKB-EC"/>
</dbReference>
<evidence type="ECO:0000256" key="1">
    <source>
        <dbReference type="ARBA" id="ARBA00022741"/>
    </source>
</evidence>
<evidence type="ECO:0000256" key="9">
    <source>
        <dbReference type="ARBA" id="ARBA00048988"/>
    </source>
</evidence>
<dbReference type="InterPro" id="IPR027417">
    <property type="entry name" value="P-loop_NTPase"/>
</dbReference>
<dbReference type="InterPro" id="IPR000212">
    <property type="entry name" value="DNA_helicase_UvrD/REP"/>
</dbReference>